<dbReference type="AlphaFoldDB" id="A0A835IYP9"/>
<name>A0A835IYP9_9MAGN</name>
<dbReference type="PANTHER" id="PTHR12873:SF6">
    <property type="entry name" value="TOPRIM DOMAIN-CONTAINING PROTEIN"/>
    <property type="match status" value="1"/>
</dbReference>
<evidence type="ECO:0000313" key="1">
    <source>
        <dbReference type="EMBL" id="KAF9625814.1"/>
    </source>
</evidence>
<dbReference type="GO" id="GO:0043139">
    <property type="term" value="F:5'-3' DNA helicase activity"/>
    <property type="evidence" value="ECO:0007669"/>
    <property type="project" value="InterPro"/>
</dbReference>
<organism evidence="1 2">
    <name type="scientific">Coptis chinensis</name>
    <dbReference type="NCBI Taxonomy" id="261450"/>
    <lineage>
        <taxon>Eukaryota</taxon>
        <taxon>Viridiplantae</taxon>
        <taxon>Streptophyta</taxon>
        <taxon>Embryophyta</taxon>
        <taxon>Tracheophyta</taxon>
        <taxon>Spermatophyta</taxon>
        <taxon>Magnoliopsida</taxon>
        <taxon>Ranunculales</taxon>
        <taxon>Ranunculaceae</taxon>
        <taxon>Coptidoideae</taxon>
        <taxon>Coptis</taxon>
    </lineage>
</organism>
<keyword evidence="2" id="KW-1185">Reference proteome</keyword>
<sequence>MLRLISPRRPLHKLNLLINSSNHTLKLTQCVSPYSPPSSSLHTHHPPELFSAISFAAYQKDSKPAPYENLKKKLEGAGINCDTFNLGENNNLICPKCDGGDTKEKTFSLFISLDANHATWHCYRAECGWSGNVKAFESGKATYGNPEEGAKGMDRKIANLKEMKQSLLKWKLSHPSGTLDVYRNWMRSARNI</sequence>
<protein>
    <submittedName>
        <fullName evidence="1">Uncharacterized protein</fullName>
    </submittedName>
</protein>
<dbReference type="InterPro" id="IPR027032">
    <property type="entry name" value="Twinkle-like"/>
</dbReference>
<proteinExistence type="predicted"/>
<gene>
    <name evidence="1" type="ORF">IFM89_027205</name>
</gene>
<dbReference type="OrthoDB" id="275278at2759"/>
<reference evidence="1 2" key="1">
    <citation type="submission" date="2020-10" db="EMBL/GenBank/DDBJ databases">
        <title>The Coptis chinensis genome and diversification of protoberbering-type alkaloids.</title>
        <authorList>
            <person name="Wang B."/>
            <person name="Shu S."/>
            <person name="Song C."/>
            <person name="Liu Y."/>
        </authorList>
    </citation>
    <scope>NUCLEOTIDE SEQUENCE [LARGE SCALE GENOMIC DNA]</scope>
    <source>
        <strain evidence="1">HL-2020</strain>
        <tissue evidence="1">Leaf</tissue>
    </source>
</reference>
<accession>A0A835IYP9</accession>
<evidence type="ECO:0000313" key="2">
    <source>
        <dbReference type="Proteomes" id="UP000631114"/>
    </source>
</evidence>
<dbReference type="PANTHER" id="PTHR12873">
    <property type="entry name" value="T7-LIKE MITOCHONDRIAL DNA HELICASE"/>
    <property type="match status" value="1"/>
</dbReference>
<dbReference type="EMBL" id="JADFTS010000001">
    <property type="protein sequence ID" value="KAF9625814.1"/>
    <property type="molecule type" value="Genomic_DNA"/>
</dbReference>
<dbReference type="Proteomes" id="UP000631114">
    <property type="component" value="Unassembled WGS sequence"/>
</dbReference>
<dbReference type="GO" id="GO:0003697">
    <property type="term" value="F:single-stranded DNA binding"/>
    <property type="evidence" value="ECO:0007669"/>
    <property type="project" value="InterPro"/>
</dbReference>
<comment type="caution">
    <text evidence="1">The sequence shown here is derived from an EMBL/GenBank/DDBJ whole genome shotgun (WGS) entry which is preliminary data.</text>
</comment>